<dbReference type="Proteomes" id="UP000015101">
    <property type="component" value="Unassembled WGS sequence"/>
</dbReference>
<dbReference type="InterPro" id="IPR019594">
    <property type="entry name" value="Glu/Gly-bd"/>
</dbReference>
<evidence type="ECO:0000256" key="2">
    <source>
        <dbReference type="ARBA" id="ARBA00022448"/>
    </source>
</evidence>
<reference evidence="19" key="1">
    <citation type="submission" date="2012-12" db="EMBL/GenBank/DDBJ databases">
        <authorList>
            <person name="Hellsten U."/>
            <person name="Grimwood J."/>
            <person name="Chapman J.A."/>
            <person name="Shapiro H."/>
            <person name="Aerts A."/>
            <person name="Otillar R.P."/>
            <person name="Terry A.Y."/>
            <person name="Boore J.L."/>
            <person name="Simakov O."/>
            <person name="Marletaz F."/>
            <person name="Cho S.-J."/>
            <person name="Edsinger-Gonzales E."/>
            <person name="Havlak P."/>
            <person name="Kuo D.-H."/>
            <person name="Larsson T."/>
            <person name="Lv J."/>
            <person name="Arendt D."/>
            <person name="Savage R."/>
            <person name="Osoegawa K."/>
            <person name="de Jong P."/>
            <person name="Lindberg D.R."/>
            <person name="Seaver E.C."/>
            <person name="Weisblat D.A."/>
            <person name="Putnam N.H."/>
            <person name="Grigoriev I.V."/>
            <person name="Rokhsar D.S."/>
        </authorList>
    </citation>
    <scope>NUCLEOTIDE SEQUENCE</scope>
</reference>
<dbReference type="GO" id="GO:1904315">
    <property type="term" value="F:transmitter-gated monoatomic ion channel activity involved in regulation of postsynaptic membrane potential"/>
    <property type="evidence" value="ECO:0000318"/>
    <property type="project" value="GO_Central"/>
</dbReference>
<dbReference type="GO" id="GO:0098839">
    <property type="term" value="C:postsynaptic density membrane"/>
    <property type="evidence" value="ECO:0000318"/>
    <property type="project" value="GO_Central"/>
</dbReference>
<keyword evidence="4 12" id="KW-1133">Transmembrane helix</keyword>
<dbReference type="OrthoDB" id="5984008at2759"/>
<dbReference type="RefSeq" id="XP_009010894.1">
    <property type="nucleotide sequence ID" value="XM_009012646.1"/>
</dbReference>
<feature type="domain" description="Solute-binding protein family 3/N-terminal" evidence="14">
    <location>
        <begin position="30"/>
        <end position="278"/>
    </location>
</feature>
<dbReference type="GO" id="GO:0035249">
    <property type="term" value="P:synaptic transmission, glutamatergic"/>
    <property type="evidence" value="ECO:0000318"/>
    <property type="project" value="GO_Central"/>
</dbReference>
<evidence type="ECO:0000256" key="12">
    <source>
        <dbReference type="SAM" id="Phobius"/>
    </source>
</evidence>
<dbReference type="GO" id="GO:0050804">
    <property type="term" value="P:modulation of chemical synaptic transmission"/>
    <property type="evidence" value="ECO:0000318"/>
    <property type="project" value="GO_Central"/>
</dbReference>
<dbReference type="Pfam" id="PF10613">
    <property type="entry name" value="Lig_chan-Glu_bd"/>
    <property type="match status" value="1"/>
</dbReference>
<dbReference type="GO" id="GO:0008066">
    <property type="term" value="F:glutamate receptor activity"/>
    <property type="evidence" value="ECO:0000318"/>
    <property type="project" value="GO_Central"/>
</dbReference>
<dbReference type="GeneID" id="20210054"/>
<keyword evidence="3 12" id="KW-0812">Transmembrane</keyword>
<evidence type="ECO:0000313" key="18">
    <source>
        <dbReference type="EnsemblMetazoa" id="HelroP185259"/>
    </source>
</evidence>
<feature type="chain" id="PRO_5010980776" description="Solute-binding protein family 3/N-terminal domain-containing protein" evidence="13">
    <location>
        <begin position="24"/>
        <end position="310"/>
    </location>
</feature>
<dbReference type="Gene3D" id="3.40.190.10">
    <property type="entry name" value="Periplasmic binding protein-like II"/>
    <property type="match status" value="2"/>
</dbReference>
<evidence type="ECO:0000256" key="9">
    <source>
        <dbReference type="ARBA" id="ARBA00023180"/>
    </source>
</evidence>
<dbReference type="InterPro" id="IPR001320">
    <property type="entry name" value="Iontro_rcpt_C"/>
</dbReference>
<dbReference type="FunFam" id="3.40.190.10:FF:000524">
    <property type="entry name" value="Putative glutamate receptor ionotropic kainate 5"/>
    <property type="match status" value="1"/>
</dbReference>
<keyword evidence="8" id="KW-0675">Receptor</keyword>
<evidence type="ECO:0000256" key="7">
    <source>
        <dbReference type="ARBA" id="ARBA00023136"/>
    </source>
</evidence>
<proteinExistence type="predicted"/>
<dbReference type="KEGG" id="hro:HELRODRAFT_185259"/>
<evidence type="ECO:0000313" key="17">
    <source>
        <dbReference type="EMBL" id="ESO10625.1"/>
    </source>
</evidence>
<evidence type="ECO:0000256" key="6">
    <source>
        <dbReference type="ARBA" id="ARBA00023065"/>
    </source>
</evidence>
<sequence length="310" mass="34556">MGEPFRKILLLLGPLLLVNSCDGSDARTSKVDVTIIVDKPFCYESSDGVFKGFIPDMMTAIEEMTKLSFDYKEIEDGKYGTLSKGQWSGMIGKLERKEAMIAAGPITVTNDRRTVVDFTTPFMTVDLALLMPKEDGARKIASAEDLLHQNDLNYGLVHGTSTHEFFKSTNVETYARMFDAMTRHGIFFSSLEDGIKNVRASLKETQRIGLLVESAKADYLASQPPCDLIAVPIIKNYRQYALAVAKTYSKKDQLNRTIEELKTSGKLAKLQSKWWKSLCTDASSNVAFGWMTIFVTLGAVLVVEKWLKGC</sequence>
<dbReference type="OMA" id="ARENYIT"/>
<comment type="subcellular location">
    <subcellularLocation>
        <location evidence="1">Membrane</location>
        <topology evidence="1">Multi-pass membrane protein</topology>
    </subcellularLocation>
</comment>
<keyword evidence="6" id="KW-0406">Ion transport</keyword>
<dbReference type="FunFam" id="3.40.190.10:FF:000078">
    <property type="entry name" value="glutamate receptor ionotropic, NMDA 3B"/>
    <property type="match status" value="1"/>
</dbReference>
<dbReference type="SMART" id="SM00918">
    <property type="entry name" value="Lig_chan-Glu_bd"/>
    <property type="match status" value="1"/>
</dbReference>
<evidence type="ECO:0000256" key="3">
    <source>
        <dbReference type="ARBA" id="ARBA00022692"/>
    </source>
</evidence>
<dbReference type="CTD" id="20210054"/>
<keyword evidence="13" id="KW-0732">Signal</keyword>
<evidence type="ECO:0000256" key="11">
    <source>
        <dbReference type="ARBA" id="ARBA00023303"/>
    </source>
</evidence>
<protein>
    <recommendedName>
        <fullName evidence="20">Solute-binding protein family 3/N-terminal domain-containing protein</fullName>
    </recommendedName>
</protein>
<organism evidence="18 19">
    <name type="scientific">Helobdella robusta</name>
    <name type="common">Californian leech</name>
    <dbReference type="NCBI Taxonomy" id="6412"/>
    <lineage>
        <taxon>Eukaryota</taxon>
        <taxon>Metazoa</taxon>
        <taxon>Spiralia</taxon>
        <taxon>Lophotrochozoa</taxon>
        <taxon>Annelida</taxon>
        <taxon>Clitellata</taxon>
        <taxon>Hirudinea</taxon>
        <taxon>Rhynchobdellida</taxon>
        <taxon>Glossiphoniidae</taxon>
        <taxon>Helobdella</taxon>
    </lineage>
</organism>
<evidence type="ECO:0000256" key="4">
    <source>
        <dbReference type="ARBA" id="ARBA00022989"/>
    </source>
</evidence>
<evidence type="ECO:0000259" key="16">
    <source>
        <dbReference type="SMART" id="SM00918"/>
    </source>
</evidence>
<dbReference type="SMART" id="SM00062">
    <property type="entry name" value="PBPb"/>
    <property type="match status" value="1"/>
</dbReference>
<evidence type="ECO:0000256" key="5">
    <source>
        <dbReference type="ARBA" id="ARBA00023054"/>
    </source>
</evidence>
<dbReference type="CDD" id="cd13685">
    <property type="entry name" value="PBP2_iGluR_non_NMDA_like"/>
    <property type="match status" value="1"/>
</dbReference>
<dbReference type="SUPFAM" id="SSF53850">
    <property type="entry name" value="Periplasmic binding protein-like II"/>
    <property type="match status" value="1"/>
</dbReference>
<dbReference type="EMBL" id="KB095858">
    <property type="protein sequence ID" value="ESO10625.1"/>
    <property type="molecule type" value="Genomic_DNA"/>
</dbReference>
<keyword evidence="19" id="KW-1185">Reference proteome</keyword>
<evidence type="ECO:0000256" key="8">
    <source>
        <dbReference type="ARBA" id="ARBA00023170"/>
    </source>
</evidence>
<keyword evidence="10" id="KW-1071">Ligand-gated ion channel</keyword>
<dbReference type="AlphaFoldDB" id="T1FMK5"/>
<evidence type="ECO:0008006" key="20">
    <source>
        <dbReference type="Google" id="ProtNLM"/>
    </source>
</evidence>
<feature type="transmembrane region" description="Helical" evidence="12">
    <location>
        <begin position="287"/>
        <end position="307"/>
    </location>
</feature>
<dbReference type="InParanoid" id="T1FMK5"/>
<keyword evidence="7 12" id="KW-0472">Membrane</keyword>
<name>T1FMK5_HELRO</name>
<dbReference type="InterPro" id="IPR001638">
    <property type="entry name" value="Solute-binding_3/MltF_N"/>
</dbReference>
<evidence type="ECO:0000313" key="19">
    <source>
        <dbReference type="Proteomes" id="UP000015101"/>
    </source>
</evidence>
<evidence type="ECO:0000259" key="15">
    <source>
        <dbReference type="SMART" id="SM00079"/>
    </source>
</evidence>
<reference evidence="17 19" key="2">
    <citation type="journal article" date="2013" name="Nature">
        <title>Insights into bilaterian evolution from three spiralian genomes.</title>
        <authorList>
            <person name="Simakov O."/>
            <person name="Marletaz F."/>
            <person name="Cho S.J."/>
            <person name="Edsinger-Gonzales E."/>
            <person name="Havlak P."/>
            <person name="Hellsten U."/>
            <person name="Kuo D.H."/>
            <person name="Larsson T."/>
            <person name="Lv J."/>
            <person name="Arendt D."/>
            <person name="Savage R."/>
            <person name="Osoegawa K."/>
            <person name="de Jong P."/>
            <person name="Grimwood J."/>
            <person name="Chapman J.A."/>
            <person name="Shapiro H."/>
            <person name="Aerts A."/>
            <person name="Otillar R.P."/>
            <person name="Terry A.Y."/>
            <person name="Boore J.L."/>
            <person name="Grigoriev I.V."/>
            <person name="Lindberg D.R."/>
            <person name="Seaver E.C."/>
            <person name="Weisblat D.A."/>
            <person name="Putnam N.H."/>
            <person name="Rokhsar D.S."/>
        </authorList>
    </citation>
    <scope>NUCLEOTIDE SEQUENCE</scope>
</reference>
<keyword evidence="5" id="KW-0175">Coiled coil</keyword>
<feature type="domain" description="Ionotropic glutamate receptor C-terminal" evidence="15">
    <location>
        <begin position="30"/>
        <end position="277"/>
    </location>
</feature>
<dbReference type="SMART" id="SM00079">
    <property type="entry name" value="PBPe"/>
    <property type="match status" value="1"/>
</dbReference>
<keyword evidence="9" id="KW-0325">Glycoprotein</keyword>
<reference evidence="18" key="3">
    <citation type="submission" date="2015-06" db="UniProtKB">
        <authorList>
            <consortium name="EnsemblMetazoa"/>
        </authorList>
    </citation>
    <scope>IDENTIFICATION</scope>
</reference>
<evidence type="ECO:0000259" key="14">
    <source>
        <dbReference type="SMART" id="SM00062"/>
    </source>
</evidence>
<keyword evidence="11" id="KW-0407">Ion channel</keyword>
<dbReference type="PANTHER" id="PTHR18966">
    <property type="entry name" value="IONOTROPIC GLUTAMATE RECEPTOR"/>
    <property type="match status" value="1"/>
</dbReference>
<dbReference type="eggNOG" id="KOG1054">
    <property type="taxonomic scope" value="Eukaryota"/>
</dbReference>
<evidence type="ECO:0000256" key="1">
    <source>
        <dbReference type="ARBA" id="ARBA00004141"/>
    </source>
</evidence>
<dbReference type="InterPro" id="IPR015683">
    <property type="entry name" value="Ionotropic_Glu_rcpt"/>
</dbReference>
<dbReference type="EMBL" id="AMQM01002680">
    <property type="status" value="NOT_ANNOTATED_CDS"/>
    <property type="molecule type" value="Genomic_DNA"/>
</dbReference>
<accession>T1FMK5</accession>
<evidence type="ECO:0000256" key="13">
    <source>
        <dbReference type="SAM" id="SignalP"/>
    </source>
</evidence>
<keyword evidence="2" id="KW-0813">Transport</keyword>
<evidence type="ECO:0000256" key="10">
    <source>
        <dbReference type="ARBA" id="ARBA00023286"/>
    </source>
</evidence>
<dbReference type="EnsemblMetazoa" id="HelroT185259">
    <property type="protein sequence ID" value="HelroP185259"/>
    <property type="gene ID" value="HelroG185259"/>
</dbReference>
<dbReference type="HOGENOM" id="CLU_069973_0_0_1"/>
<feature type="signal peptide" evidence="13">
    <location>
        <begin position="1"/>
        <end position="23"/>
    </location>
</feature>
<feature type="domain" description="Ionotropic glutamate receptor L-glutamate and glycine-binding" evidence="16">
    <location>
        <begin position="40"/>
        <end position="96"/>
    </location>
</feature>
<dbReference type="GO" id="GO:0005886">
    <property type="term" value="C:plasma membrane"/>
    <property type="evidence" value="ECO:0000318"/>
    <property type="project" value="GO_Central"/>
</dbReference>
<dbReference type="eggNOG" id="KOG1052">
    <property type="taxonomic scope" value="Eukaryota"/>
</dbReference>
<gene>
    <name evidence="18" type="primary">20210054</name>
    <name evidence="17" type="ORF">HELRODRAFT_185259</name>
</gene>